<accession>A0ABV7WPD8</accession>
<dbReference type="InterPro" id="IPR028994">
    <property type="entry name" value="Integrin_alpha_N"/>
</dbReference>
<dbReference type="PANTHER" id="PTHR44103:SF1">
    <property type="entry name" value="PROPROTEIN CONVERTASE P"/>
    <property type="match status" value="1"/>
</dbReference>
<dbReference type="EMBL" id="JBHRYN010000004">
    <property type="protein sequence ID" value="MFC3700400.1"/>
    <property type="molecule type" value="Genomic_DNA"/>
</dbReference>
<evidence type="ECO:0000256" key="4">
    <source>
        <dbReference type="SAM" id="SignalP"/>
    </source>
</evidence>
<dbReference type="SUPFAM" id="SSF69318">
    <property type="entry name" value="Integrin alpha N-terminal domain"/>
    <property type="match status" value="1"/>
</dbReference>
<dbReference type="Proteomes" id="UP001595710">
    <property type="component" value="Unassembled WGS sequence"/>
</dbReference>
<evidence type="ECO:0000313" key="7">
    <source>
        <dbReference type="Proteomes" id="UP001595710"/>
    </source>
</evidence>
<name>A0ABV7WPD8_9GAMM</name>
<keyword evidence="1 4" id="KW-0732">Signal</keyword>
<feature type="signal peptide" evidence="4">
    <location>
        <begin position="1"/>
        <end position="23"/>
    </location>
</feature>
<protein>
    <submittedName>
        <fullName evidence="6">FG-GAP-like repeat-containing protein</fullName>
    </submittedName>
</protein>
<feature type="transmembrane region" description="Helical" evidence="3">
    <location>
        <begin position="1176"/>
        <end position="1198"/>
    </location>
</feature>
<dbReference type="RefSeq" id="WP_377362044.1">
    <property type="nucleotide sequence ID" value="NZ_JBHRYN010000004.1"/>
</dbReference>
<dbReference type="InterPro" id="IPR013517">
    <property type="entry name" value="FG-GAP"/>
</dbReference>
<dbReference type="InterPro" id="IPR015919">
    <property type="entry name" value="Cadherin-like_sf"/>
</dbReference>
<dbReference type="Gene3D" id="2.60.40.10">
    <property type="entry name" value="Immunoglobulins"/>
    <property type="match status" value="2"/>
</dbReference>
<dbReference type="SMART" id="SM00736">
    <property type="entry name" value="CADG"/>
    <property type="match status" value="1"/>
</dbReference>
<dbReference type="Gene3D" id="2.130.10.130">
    <property type="entry name" value="Integrin alpha, N-terminal"/>
    <property type="match status" value="1"/>
</dbReference>
<dbReference type="PANTHER" id="PTHR44103">
    <property type="entry name" value="PROPROTEIN CONVERTASE P"/>
    <property type="match status" value="1"/>
</dbReference>
<feature type="domain" description="Dystroglycan-type cadherin-like" evidence="5">
    <location>
        <begin position="586"/>
        <end position="674"/>
    </location>
</feature>
<feature type="chain" id="PRO_5045297805" evidence="4">
    <location>
        <begin position="24"/>
        <end position="1205"/>
    </location>
</feature>
<dbReference type="InterPro" id="IPR013783">
    <property type="entry name" value="Ig-like_fold"/>
</dbReference>
<dbReference type="SUPFAM" id="SSF49313">
    <property type="entry name" value="Cadherin-like"/>
    <property type="match status" value="1"/>
</dbReference>
<sequence length="1205" mass="126895">MNINSLKISIIVFCLALSALAQAASVTVNGNGSTFIINKNGGFDGVDGADREAAFVAAVQVWADILVSPTDIVIDAEFSSALFCNSTSATLGSAGPLSTYFSSGAESFGLQNDVWYPTALINAYYGSDYFTGNADISAQFNADIGNADCLASSGWYYGMDGNTPSGYIDFYEVVLHELGHGLGILSLVMSDGNNNGGIIDIFTTFLKDQTTAKAWSAMSSAERNSSVVNDGNVVWDGAAVTALSGDLTAGVNSGKVQMYAPSSYEGGSSISHFDTELNPNELMEPQYTGDASHDHSTALLQDIGWNIYSSNNAIPVITGQSALATDEDTAITLALADLTVADSDNNFPSDFTLTVYSGVNYSVSGNMVTPNENFNGILTVPVSVNDGADDSENFNLSITVNSVNDKPLINAQSNISVDEDNSLLLSVSMLTIADPDDTSFTLNVGSGANYSVSGSEITPALNFSGALTVPVTVNDGEANSDSYNLIVTVNAINDKPSITTTPTVSIDEDTSHSFTVSDFTISDPDDATFSLVIVGGDNYSISGNTVTPNTHFNGTLSVGAYVNDGQTNSSTVSFSLSVNSINDAPVISGAPSTTVTYPGSYSSTFSATDVDSGSITFSVSSAHGWLSINNAGQLTGTPSNSDIGTQAVTVTASDGALSDNLNFNLTVADANSSDLSVTLNTAEELVGLNESAVINVSAINDGPKVNADGYLLITVDANTTTSAIHPNCTFNTAIQVRCDFTGLLSSKDYSLTVSQSSSDTENISAEIFGTQTDPDGSNNWQDLTLIFNDNQTSPQLTDTVLATQNTQAASFGDLDGDNKKEVLFANGGTTVEYGYKFNADFSSLTQSEVFTTHRNASSVLIVDLNNDQLNDVVFAHHGANSVFFNQGNGTFGSDISLGSSESHSVVAIDINHDNYLDLVFANSGVNQIYVNNQANGFTVSDSFGDADTSDIDVIDYNLDGYPDLIVTNLDDSDLVYLNAGEDQTSGILASSPILIGSTVTESHTVVVADINNDGTENEFFIARSTGENIPSLELYRVNSNVLLSVATIDAGDVVSLAIADFDGNDALDIIALSNQGTVQIFTQNDSVYTREHTFNREHATSVTMQDMNYDGLADIAITQNNQAATQLYISDEMNESNSSEESVVVEVDVSEESSVETEVNQNEDQNAQETQSTTVVVVKSSGSFGLLFLALSLLLVLARKTEKFN</sequence>
<proteinExistence type="predicted"/>
<keyword evidence="3" id="KW-1133">Transmembrane helix</keyword>
<evidence type="ECO:0000259" key="5">
    <source>
        <dbReference type="SMART" id="SM00736"/>
    </source>
</evidence>
<reference evidence="7" key="1">
    <citation type="journal article" date="2019" name="Int. J. Syst. Evol. Microbiol.">
        <title>The Global Catalogue of Microorganisms (GCM) 10K type strain sequencing project: providing services to taxonomists for standard genome sequencing and annotation.</title>
        <authorList>
            <consortium name="The Broad Institute Genomics Platform"/>
            <consortium name="The Broad Institute Genome Sequencing Center for Infectious Disease"/>
            <person name="Wu L."/>
            <person name="Ma J."/>
        </authorList>
    </citation>
    <scope>NUCLEOTIDE SEQUENCE [LARGE SCALE GENOMIC DNA]</scope>
    <source>
        <strain evidence="7">CECT 8288</strain>
    </source>
</reference>
<gene>
    <name evidence="6" type="ORF">ACFOND_02010</name>
</gene>
<evidence type="ECO:0000256" key="1">
    <source>
        <dbReference type="ARBA" id="ARBA00022729"/>
    </source>
</evidence>
<dbReference type="Pfam" id="PF13517">
    <property type="entry name" value="FG-GAP_3"/>
    <property type="match status" value="2"/>
</dbReference>
<keyword evidence="3" id="KW-0472">Membrane</keyword>
<feature type="region of interest" description="Disordered" evidence="2">
    <location>
        <begin position="1149"/>
        <end position="1172"/>
    </location>
</feature>
<dbReference type="InterPro" id="IPR006644">
    <property type="entry name" value="Cadg"/>
</dbReference>
<organism evidence="6 7">
    <name type="scientific">Reinekea marina</name>
    <dbReference type="NCBI Taxonomy" id="1310421"/>
    <lineage>
        <taxon>Bacteria</taxon>
        <taxon>Pseudomonadati</taxon>
        <taxon>Pseudomonadota</taxon>
        <taxon>Gammaproteobacteria</taxon>
        <taxon>Oceanospirillales</taxon>
        <taxon>Saccharospirillaceae</taxon>
        <taxon>Reinekea</taxon>
    </lineage>
</organism>
<evidence type="ECO:0000313" key="6">
    <source>
        <dbReference type="EMBL" id="MFC3700400.1"/>
    </source>
</evidence>
<evidence type="ECO:0000256" key="3">
    <source>
        <dbReference type="SAM" id="Phobius"/>
    </source>
</evidence>
<dbReference type="Pfam" id="PF17963">
    <property type="entry name" value="Big_9"/>
    <property type="match status" value="1"/>
</dbReference>
<evidence type="ECO:0000256" key="2">
    <source>
        <dbReference type="SAM" id="MobiDB-lite"/>
    </source>
</evidence>
<keyword evidence="3" id="KW-0812">Transmembrane</keyword>
<dbReference type="Pfam" id="PF05345">
    <property type="entry name" value="He_PIG"/>
    <property type="match status" value="1"/>
</dbReference>
<comment type="caution">
    <text evidence="6">The sequence shown here is derived from an EMBL/GenBank/DDBJ whole genome shotgun (WGS) entry which is preliminary data.</text>
</comment>
<keyword evidence="7" id="KW-1185">Reference proteome</keyword>